<keyword evidence="1" id="KW-0812">Transmembrane</keyword>
<dbReference type="EMBL" id="FSRU01000001">
    <property type="protein sequence ID" value="SIO39587.1"/>
    <property type="molecule type" value="Genomic_DNA"/>
</dbReference>
<keyword evidence="3" id="KW-1185">Reference proteome</keyword>
<keyword evidence="1" id="KW-0472">Membrane</keyword>
<reference evidence="2 3" key="1">
    <citation type="submission" date="2016-11" db="EMBL/GenBank/DDBJ databases">
        <authorList>
            <person name="Jaros S."/>
            <person name="Januszkiewicz K."/>
            <person name="Wedrychowicz H."/>
        </authorList>
    </citation>
    <scope>NUCLEOTIDE SEQUENCE [LARGE SCALE GENOMIC DNA]</scope>
    <source>
        <strain evidence="2 3">GAS95</strain>
    </source>
</reference>
<keyword evidence="1" id="KW-1133">Transmembrane helix</keyword>
<organism evidence="2 3">
    <name type="scientific">Paraburkholderia phenazinium</name>
    <dbReference type="NCBI Taxonomy" id="60549"/>
    <lineage>
        <taxon>Bacteria</taxon>
        <taxon>Pseudomonadati</taxon>
        <taxon>Pseudomonadota</taxon>
        <taxon>Betaproteobacteria</taxon>
        <taxon>Burkholderiales</taxon>
        <taxon>Burkholderiaceae</taxon>
        <taxon>Paraburkholderia</taxon>
    </lineage>
</organism>
<evidence type="ECO:0000256" key="1">
    <source>
        <dbReference type="SAM" id="Phobius"/>
    </source>
</evidence>
<name>A0A1N6J5M2_9BURK</name>
<proteinExistence type="predicted"/>
<dbReference type="Proteomes" id="UP000185151">
    <property type="component" value="Unassembled WGS sequence"/>
</dbReference>
<gene>
    <name evidence="2" type="ORF">SAMN05444165_2811</name>
</gene>
<evidence type="ECO:0000313" key="3">
    <source>
        <dbReference type="Proteomes" id="UP000185151"/>
    </source>
</evidence>
<dbReference type="AlphaFoldDB" id="A0A1N6J5M2"/>
<dbReference type="OrthoDB" id="9114244at2"/>
<feature type="transmembrane region" description="Helical" evidence="1">
    <location>
        <begin position="26"/>
        <end position="49"/>
    </location>
</feature>
<dbReference type="RefSeq" id="WP_074296195.1">
    <property type="nucleotide sequence ID" value="NZ_FSRU01000001.1"/>
</dbReference>
<accession>A0A1N6J5M2</accession>
<protein>
    <submittedName>
        <fullName evidence="2">Uncharacterized protein</fullName>
    </submittedName>
</protein>
<sequence>MDKLATQGMPACEAAQRYALKAKERLHWVVGIVITLVVLALFAMAVAFAPSSVRANTSLCLKQVANDEHVSLEAFFQSPAEQDAFAEAISACSR</sequence>
<evidence type="ECO:0000313" key="2">
    <source>
        <dbReference type="EMBL" id="SIO39587.1"/>
    </source>
</evidence>